<dbReference type="PANTHER" id="PTHR46551:SF1">
    <property type="entry name" value="SAP DOMAIN-CONTAINING RIBONUCLEOPROTEIN"/>
    <property type="match status" value="1"/>
</dbReference>
<evidence type="ECO:0000313" key="5">
    <source>
        <dbReference type="Proteomes" id="UP000298061"/>
    </source>
</evidence>
<dbReference type="GO" id="GO:0005634">
    <property type="term" value="C:nucleus"/>
    <property type="evidence" value="ECO:0007669"/>
    <property type="project" value="TreeGrafter"/>
</dbReference>
<protein>
    <recommendedName>
        <fullName evidence="3">THO1-MOS11 C-terminal domain-containing protein</fullName>
    </recommendedName>
</protein>
<name>A0A4Y9ZRD2_9AGAM</name>
<evidence type="ECO:0000256" key="2">
    <source>
        <dbReference type="SAM" id="MobiDB-lite"/>
    </source>
</evidence>
<dbReference type="InterPro" id="IPR040746">
    <property type="entry name" value="THO1_MOS11_C"/>
</dbReference>
<accession>A0A4Y9ZRD2</accession>
<dbReference type="Proteomes" id="UP000298061">
    <property type="component" value="Unassembled WGS sequence"/>
</dbReference>
<dbReference type="OrthoDB" id="445357at2759"/>
<dbReference type="AlphaFoldDB" id="A0A4Y9ZRD2"/>
<evidence type="ECO:0000256" key="1">
    <source>
        <dbReference type="ARBA" id="ARBA00022553"/>
    </source>
</evidence>
<dbReference type="STRING" id="135208.A0A4Y9ZRD2"/>
<keyword evidence="5" id="KW-1185">Reference proteome</keyword>
<dbReference type="Pfam" id="PF18592">
    <property type="entry name" value="Tho1_MOS11_C"/>
    <property type="match status" value="1"/>
</dbReference>
<feature type="compositionally biased region" description="Low complexity" evidence="2">
    <location>
        <begin position="97"/>
        <end position="125"/>
    </location>
</feature>
<evidence type="ECO:0000259" key="3">
    <source>
        <dbReference type="Pfam" id="PF18592"/>
    </source>
</evidence>
<feature type="region of interest" description="Disordered" evidence="2">
    <location>
        <begin position="46"/>
        <end position="221"/>
    </location>
</feature>
<dbReference type="EMBL" id="SFCI01001341">
    <property type="protein sequence ID" value="TFY76039.1"/>
    <property type="molecule type" value="Genomic_DNA"/>
</dbReference>
<evidence type="ECO:0000313" key="4">
    <source>
        <dbReference type="EMBL" id="TFY76039.1"/>
    </source>
</evidence>
<sequence>MESKLKALKVVDLRDILSRASVPVPAKATKADLISKILASPPALNAYTEKYSPPTPSVPKDAPSAPSERIEPKAPKNGNQILTEAATASFVPKDKPSSSTAQPPKKSSKASPTAPSESASSSLTAPDDDLEKRKRRAERFGIPLVEAKPAATTNRPTSIKGVLDDPKKLNARAQRFGITTSADPKGPDVSLKRPAPTDDIDPEELERRRKRAERFGTTITA</sequence>
<organism evidence="4 5">
    <name type="scientific">Hericium alpestre</name>
    <dbReference type="NCBI Taxonomy" id="135208"/>
    <lineage>
        <taxon>Eukaryota</taxon>
        <taxon>Fungi</taxon>
        <taxon>Dikarya</taxon>
        <taxon>Basidiomycota</taxon>
        <taxon>Agaricomycotina</taxon>
        <taxon>Agaricomycetes</taxon>
        <taxon>Russulales</taxon>
        <taxon>Hericiaceae</taxon>
        <taxon>Hericium</taxon>
    </lineage>
</organism>
<keyword evidence="1" id="KW-0597">Phosphoprotein</keyword>
<feature type="domain" description="THO1-MOS11 C-terminal" evidence="3">
    <location>
        <begin position="124"/>
        <end position="147"/>
    </location>
</feature>
<comment type="caution">
    <text evidence="4">The sequence shown here is derived from an EMBL/GenBank/DDBJ whole genome shotgun (WGS) entry which is preliminary data.</text>
</comment>
<gene>
    <name evidence="4" type="ORF">EWM64_g7974</name>
</gene>
<dbReference type="InterPro" id="IPR052240">
    <property type="entry name" value="SAP_domain_ribonucleoprotein"/>
</dbReference>
<proteinExistence type="predicted"/>
<dbReference type="PANTHER" id="PTHR46551">
    <property type="entry name" value="SAP DOMAIN-CONTAINING RIBONUCLEOPROTEIN"/>
    <property type="match status" value="1"/>
</dbReference>
<dbReference type="GO" id="GO:0016973">
    <property type="term" value="P:poly(A)+ mRNA export from nucleus"/>
    <property type="evidence" value="ECO:0007669"/>
    <property type="project" value="TreeGrafter"/>
</dbReference>
<reference evidence="4 5" key="1">
    <citation type="submission" date="2019-02" db="EMBL/GenBank/DDBJ databases">
        <title>Genome sequencing of the rare red list fungi Hericium alpestre (H. flagellum).</title>
        <authorList>
            <person name="Buettner E."/>
            <person name="Kellner H."/>
        </authorList>
    </citation>
    <scope>NUCLEOTIDE SEQUENCE [LARGE SCALE GENOMIC DNA]</scope>
    <source>
        <strain evidence="4 5">DSM 108284</strain>
    </source>
</reference>